<keyword evidence="3" id="KW-1185">Reference proteome</keyword>
<name>A0ABN2BP07_9ACTN</name>
<dbReference type="RefSeq" id="WP_344179305.1">
    <property type="nucleotide sequence ID" value="NZ_BAAANC010000003.1"/>
</dbReference>
<reference evidence="2 3" key="1">
    <citation type="journal article" date="2019" name="Int. J. Syst. Evol. Microbiol.">
        <title>The Global Catalogue of Microorganisms (GCM) 10K type strain sequencing project: providing services to taxonomists for standard genome sequencing and annotation.</title>
        <authorList>
            <consortium name="The Broad Institute Genomics Platform"/>
            <consortium name="The Broad Institute Genome Sequencing Center for Infectious Disease"/>
            <person name="Wu L."/>
            <person name="Ma J."/>
        </authorList>
    </citation>
    <scope>NUCLEOTIDE SEQUENCE [LARGE SCALE GENOMIC DNA]</scope>
    <source>
        <strain evidence="2 3">JCM 14303</strain>
    </source>
</reference>
<keyword evidence="1" id="KW-0472">Membrane</keyword>
<feature type="transmembrane region" description="Helical" evidence="1">
    <location>
        <begin position="183"/>
        <end position="205"/>
    </location>
</feature>
<organism evidence="2 3">
    <name type="scientific">Kribbella lupini</name>
    <dbReference type="NCBI Taxonomy" id="291602"/>
    <lineage>
        <taxon>Bacteria</taxon>
        <taxon>Bacillati</taxon>
        <taxon>Actinomycetota</taxon>
        <taxon>Actinomycetes</taxon>
        <taxon>Propionibacteriales</taxon>
        <taxon>Kribbellaceae</taxon>
        <taxon>Kribbella</taxon>
    </lineage>
</organism>
<evidence type="ECO:0000313" key="2">
    <source>
        <dbReference type="EMBL" id="GAA1544818.1"/>
    </source>
</evidence>
<evidence type="ECO:0008006" key="4">
    <source>
        <dbReference type="Google" id="ProtNLM"/>
    </source>
</evidence>
<proteinExistence type="predicted"/>
<keyword evidence="1" id="KW-1133">Transmembrane helix</keyword>
<dbReference type="EMBL" id="BAAANC010000003">
    <property type="protein sequence ID" value="GAA1544818.1"/>
    <property type="molecule type" value="Genomic_DNA"/>
</dbReference>
<evidence type="ECO:0000313" key="3">
    <source>
        <dbReference type="Proteomes" id="UP001500363"/>
    </source>
</evidence>
<protein>
    <recommendedName>
        <fullName evidence="4">SdpI/YhfL family protein</fullName>
    </recommendedName>
</protein>
<dbReference type="Proteomes" id="UP001500363">
    <property type="component" value="Unassembled WGS sequence"/>
</dbReference>
<gene>
    <name evidence="2" type="ORF">GCM10009741_55310</name>
</gene>
<feature type="transmembrane region" description="Helical" evidence="1">
    <location>
        <begin position="46"/>
        <end position="66"/>
    </location>
</feature>
<accession>A0ABN2BP07</accession>
<feature type="transmembrane region" description="Helical" evidence="1">
    <location>
        <begin position="6"/>
        <end position="26"/>
    </location>
</feature>
<evidence type="ECO:0000256" key="1">
    <source>
        <dbReference type="SAM" id="Phobius"/>
    </source>
</evidence>
<comment type="caution">
    <text evidence="2">The sequence shown here is derived from an EMBL/GenBank/DDBJ whole genome shotgun (WGS) entry which is preliminary data.</text>
</comment>
<keyword evidence="1" id="KW-0812">Transmembrane</keyword>
<sequence>MEKYGPFANIAAVALALVALFSMLLLKSIGSVKKWTWLTDSSPSFLVTAGPRVLAIALMATAYLTAKKSNQTWFLAVTIVCGVLCLVAIAYFDRQRRVHVLGIPLVGADGAQLTDADGTPRTRNVVIGTETDLVPAAKRALKAARAAGGGISLARFMSGYGNPVNDPEALWDRGLLARIGSRLTLTLTGIVLFAVLTLFLAALLIDVAQR</sequence>
<feature type="transmembrane region" description="Helical" evidence="1">
    <location>
        <begin position="72"/>
        <end position="92"/>
    </location>
</feature>